<evidence type="ECO:0000313" key="4">
    <source>
        <dbReference type="Proteomes" id="UP001501570"/>
    </source>
</evidence>
<dbReference type="SUPFAM" id="SSF53474">
    <property type="entry name" value="alpha/beta-Hydrolases"/>
    <property type="match status" value="1"/>
</dbReference>
<dbReference type="Pfam" id="PF12146">
    <property type="entry name" value="Hydrolase_4"/>
    <property type="match status" value="1"/>
</dbReference>
<comment type="caution">
    <text evidence="3">The sequence shown here is derived from an EMBL/GenBank/DDBJ whole genome shotgun (WGS) entry which is preliminary data.</text>
</comment>
<protein>
    <recommendedName>
        <fullName evidence="2">Serine aminopeptidase S33 domain-containing protein</fullName>
    </recommendedName>
</protein>
<dbReference type="InterPro" id="IPR022742">
    <property type="entry name" value="Hydrolase_4"/>
</dbReference>
<dbReference type="Gene3D" id="3.40.50.1820">
    <property type="entry name" value="alpha/beta hydrolase"/>
    <property type="match status" value="1"/>
</dbReference>
<evidence type="ECO:0000256" key="1">
    <source>
        <dbReference type="SAM" id="MobiDB-lite"/>
    </source>
</evidence>
<feature type="domain" description="Serine aminopeptidase S33" evidence="2">
    <location>
        <begin position="10"/>
        <end position="246"/>
    </location>
</feature>
<sequence>MEGDDPGQVAVLLLHGLTGAPPEMRPVAKSLRRRGYRVEVPLLPGHGAGHRELIATTWEDWLAGARQALRDLQREHARVFVGGLSMSALLCVALAVERPAPAGIVCCSPTYGHLREGLDPLQFLLPLALRFPFLRRHLYWRERSPYGLRDERLRAAVDRAIARAKRGQTRDLGLFRTYLASIYEVNRLIAHTTRVVPQARCPVLLLHSLDDTVAPIANAFALYTGLGAADRRIRLLTGCDHVMTVDLRRHVVAAAFEEFIGRVCAPGTPAATHLNGADPDGTDPDGAGLDGAGLTVDVIPDGAAHLLAVRAGTREVLALRARLDPAPATSGRGAPWLIVVPADADAPPPAGDAEAVRARGAAWPLAARAVSALARSCGASRTAILGAGGDAPSDLPGYRRRPGPDGSPTLITAG</sequence>
<name>A0ABP9SKJ4_9ACTN</name>
<organism evidence="3 4">
    <name type="scientific">Rugosimonospora acidiphila</name>
    <dbReference type="NCBI Taxonomy" id="556531"/>
    <lineage>
        <taxon>Bacteria</taxon>
        <taxon>Bacillati</taxon>
        <taxon>Actinomycetota</taxon>
        <taxon>Actinomycetes</taxon>
        <taxon>Micromonosporales</taxon>
        <taxon>Micromonosporaceae</taxon>
        <taxon>Rugosimonospora</taxon>
    </lineage>
</organism>
<gene>
    <name evidence="3" type="ORF">GCM10023322_65000</name>
</gene>
<dbReference type="Proteomes" id="UP001501570">
    <property type="component" value="Unassembled WGS sequence"/>
</dbReference>
<dbReference type="RefSeq" id="WP_345636123.1">
    <property type="nucleotide sequence ID" value="NZ_BAABJQ010000026.1"/>
</dbReference>
<evidence type="ECO:0000313" key="3">
    <source>
        <dbReference type="EMBL" id="GAA5196331.1"/>
    </source>
</evidence>
<dbReference type="PANTHER" id="PTHR46438">
    <property type="entry name" value="ALPHA/BETA-HYDROLASES SUPERFAMILY PROTEIN"/>
    <property type="match status" value="1"/>
</dbReference>
<accession>A0ABP9SKJ4</accession>
<keyword evidence="4" id="KW-1185">Reference proteome</keyword>
<reference evidence="4" key="1">
    <citation type="journal article" date="2019" name="Int. J. Syst. Evol. Microbiol.">
        <title>The Global Catalogue of Microorganisms (GCM) 10K type strain sequencing project: providing services to taxonomists for standard genome sequencing and annotation.</title>
        <authorList>
            <consortium name="The Broad Institute Genomics Platform"/>
            <consortium name="The Broad Institute Genome Sequencing Center for Infectious Disease"/>
            <person name="Wu L."/>
            <person name="Ma J."/>
        </authorList>
    </citation>
    <scope>NUCLEOTIDE SEQUENCE [LARGE SCALE GENOMIC DNA]</scope>
    <source>
        <strain evidence="4">JCM 18304</strain>
    </source>
</reference>
<dbReference type="PANTHER" id="PTHR46438:SF11">
    <property type="entry name" value="LIPASE-RELATED"/>
    <property type="match status" value="1"/>
</dbReference>
<feature type="region of interest" description="Disordered" evidence="1">
    <location>
        <begin position="384"/>
        <end position="414"/>
    </location>
</feature>
<evidence type="ECO:0000259" key="2">
    <source>
        <dbReference type="Pfam" id="PF12146"/>
    </source>
</evidence>
<dbReference type="EMBL" id="BAABJQ010000026">
    <property type="protein sequence ID" value="GAA5196331.1"/>
    <property type="molecule type" value="Genomic_DNA"/>
</dbReference>
<dbReference type="InterPro" id="IPR029058">
    <property type="entry name" value="AB_hydrolase_fold"/>
</dbReference>
<proteinExistence type="predicted"/>